<dbReference type="AlphaFoldDB" id="A0A392PN97"/>
<protein>
    <submittedName>
        <fullName evidence="2">DIV1B protein</fullName>
    </submittedName>
</protein>
<evidence type="ECO:0000313" key="3">
    <source>
        <dbReference type="Proteomes" id="UP000265520"/>
    </source>
</evidence>
<organism evidence="2 3">
    <name type="scientific">Trifolium medium</name>
    <dbReference type="NCBI Taxonomy" id="97028"/>
    <lineage>
        <taxon>Eukaryota</taxon>
        <taxon>Viridiplantae</taxon>
        <taxon>Streptophyta</taxon>
        <taxon>Embryophyta</taxon>
        <taxon>Tracheophyta</taxon>
        <taxon>Spermatophyta</taxon>
        <taxon>Magnoliopsida</taxon>
        <taxon>eudicotyledons</taxon>
        <taxon>Gunneridae</taxon>
        <taxon>Pentapetalae</taxon>
        <taxon>rosids</taxon>
        <taxon>fabids</taxon>
        <taxon>Fabales</taxon>
        <taxon>Fabaceae</taxon>
        <taxon>Papilionoideae</taxon>
        <taxon>50 kb inversion clade</taxon>
        <taxon>NPAAA clade</taxon>
        <taxon>Hologalegina</taxon>
        <taxon>IRL clade</taxon>
        <taxon>Trifolieae</taxon>
        <taxon>Trifolium</taxon>
    </lineage>
</organism>
<evidence type="ECO:0000313" key="2">
    <source>
        <dbReference type="EMBL" id="MCI13573.1"/>
    </source>
</evidence>
<name>A0A392PN97_9FABA</name>
<dbReference type="Proteomes" id="UP000265520">
    <property type="component" value="Unassembled WGS sequence"/>
</dbReference>
<accession>A0A392PN97</accession>
<evidence type="ECO:0000256" key="1">
    <source>
        <dbReference type="SAM" id="MobiDB-lite"/>
    </source>
</evidence>
<feature type="compositionally biased region" description="Low complexity" evidence="1">
    <location>
        <begin position="92"/>
        <end position="115"/>
    </location>
</feature>
<feature type="region of interest" description="Disordered" evidence="1">
    <location>
        <begin position="66"/>
        <end position="115"/>
    </location>
</feature>
<feature type="region of interest" description="Disordered" evidence="1">
    <location>
        <begin position="1"/>
        <end position="40"/>
    </location>
</feature>
<feature type="compositionally biased region" description="Polar residues" evidence="1">
    <location>
        <begin position="66"/>
        <end position="84"/>
    </location>
</feature>
<sequence>EVESSTIMEDEQIQQETVVPLPPPTPTAYPSTQNGGSPIDSPLPIVLGQVALPVWPLSWVNLNDNGSSSSTETFPLSMKLQSLPPSDDHSPETSSYSSPSTSSSAFNSMSTANSS</sequence>
<proteinExistence type="predicted"/>
<reference evidence="2 3" key="1">
    <citation type="journal article" date="2018" name="Front. Plant Sci.">
        <title>Red Clover (Trifolium pratense) and Zigzag Clover (T. medium) - A Picture of Genomic Similarities and Differences.</title>
        <authorList>
            <person name="Dluhosova J."/>
            <person name="Istvanek J."/>
            <person name="Nedelnik J."/>
            <person name="Repkova J."/>
        </authorList>
    </citation>
    <scope>NUCLEOTIDE SEQUENCE [LARGE SCALE GENOMIC DNA]</scope>
    <source>
        <strain evidence="3">cv. 10/8</strain>
        <tissue evidence="2">Leaf</tissue>
    </source>
</reference>
<feature type="non-terminal residue" evidence="2">
    <location>
        <position position="1"/>
    </location>
</feature>
<feature type="non-terminal residue" evidence="2">
    <location>
        <position position="115"/>
    </location>
</feature>
<dbReference type="EMBL" id="LXQA010088749">
    <property type="protein sequence ID" value="MCI13573.1"/>
    <property type="molecule type" value="Genomic_DNA"/>
</dbReference>
<feature type="compositionally biased region" description="Acidic residues" evidence="1">
    <location>
        <begin position="1"/>
        <end position="13"/>
    </location>
</feature>
<comment type="caution">
    <text evidence="2">The sequence shown here is derived from an EMBL/GenBank/DDBJ whole genome shotgun (WGS) entry which is preliminary data.</text>
</comment>
<keyword evidence="3" id="KW-1185">Reference proteome</keyword>